<protein>
    <submittedName>
        <fullName evidence="1">Uncharacterized protein</fullName>
    </submittedName>
</protein>
<dbReference type="AlphaFoldDB" id="G3AG81"/>
<sequence>MYNFQCDLNLFTFSPTPPCVNIICIHRLNLCIYYNMIRVLLVTWKPTYKIA</sequence>
<reference evidence="1 2" key="1">
    <citation type="journal article" date="2011" name="Proc. Natl. Acad. Sci. U.S.A.">
        <title>Comparative genomics of xylose-fermenting fungi for enhanced biofuel production.</title>
        <authorList>
            <person name="Wohlbach D.J."/>
            <person name="Kuo A."/>
            <person name="Sato T.K."/>
            <person name="Potts K.M."/>
            <person name="Salamov A.A."/>
            <person name="LaButti K.M."/>
            <person name="Sun H."/>
            <person name="Clum A."/>
            <person name="Pangilinan J.L."/>
            <person name="Lindquist E.A."/>
            <person name="Lucas S."/>
            <person name="Lapidus A."/>
            <person name="Jin M."/>
            <person name="Gunawan C."/>
            <person name="Balan V."/>
            <person name="Dale B.E."/>
            <person name="Jeffries T.W."/>
            <person name="Zinkel R."/>
            <person name="Barry K.W."/>
            <person name="Grigoriev I.V."/>
            <person name="Gasch A.P."/>
        </authorList>
    </citation>
    <scope>NUCLEOTIDE SEQUENCE [LARGE SCALE GENOMIC DNA]</scope>
    <source>
        <strain evidence="2">NRRL Y-27907 / 11-Y1</strain>
    </source>
</reference>
<accession>G3AG81</accession>
<name>G3AG81_SPAPN</name>
<dbReference type="EMBL" id="GL996499">
    <property type="protein sequence ID" value="EGW35220.1"/>
    <property type="molecule type" value="Genomic_DNA"/>
</dbReference>
<dbReference type="RefSeq" id="XP_007372632.1">
    <property type="nucleotide sequence ID" value="XM_007372570.1"/>
</dbReference>
<dbReference type="GeneID" id="18872445"/>
<evidence type="ECO:0000313" key="1">
    <source>
        <dbReference type="EMBL" id="EGW35220.1"/>
    </source>
</evidence>
<keyword evidence="2" id="KW-1185">Reference proteome</keyword>
<evidence type="ECO:0000313" key="2">
    <source>
        <dbReference type="Proteomes" id="UP000000709"/>
    </source>
</evidence>
<dbReference type="KEGG" id="spaa:SPAPADRAFT_58419"/>
<dbReference type="HOGENOM" id="CLU_3107924_0_0_1"/>
<dbReference type="Proteomes" id="UP000000709">
    <property type="component" value="Unassembled WGS sequence"/>
</dbReference>
<organism evidence="2">
    <name type="scientific">Spathaspora passalidarum (strain NRRL Y-27907 / 11-Y1)</name>
    <dbReference type="NCBI Taxonomy" id="619300"/>
    <lineage>
        <taxon>Eukaryota</taxon>
        <taxon>Fungi</taxon>
        <taxon>Dikarya</taxon>
        <taxon>Ascomycota</taxon>
        <taxon>Saccharomycotina</taxon>
        <taxon>Pichiomycetes</taxon>
        <taxon>Debaryomycetaceae</taxon>
        <taxon>Spathaspora</taxon>
    </lineage>
</organism>
<gene>
    <name evidence="1" type="ORF">SPAPADRAFT_58419</name>
</gene>
<proteinExistence type="predicted"/>
<dbReference type="InParanoid" id="G3AG81"/>